<keyword evidence="5" id="KW-0472">Membrane</keyword>
<evidence type="ECO:0000256" key="1">
    <source>
        <dbReference type="ARBA" id="ARBA00004533"/>
    </source>
</evidence>
<name>A0A1M5P7D7_9GAMM</name>
<keyword evidence="2" id="KW-1003">Cell membrane</keyword>
<dbReference type="GO" id="GO:0016746">
    <property type="term" value="F:acyltransferase activity"/>
    <property type="evidence" value="ECO:0007669"/>
    <property type="project" value="UniProtKB-KW"/>
</dbReference>
<dbReference type="STRING" id="490188.SAMN04488068_2071"/>
<dbReference type="PIRSF" id="PIRSF026649">
    <property type="entry name" value="MsbB"/>
    <property type="match status" value="1"/>
</dbReference>
<dbReference type="InterPro" id="IPR004960">
    <property type="entry name" value="LipA_acyltrans"/>
</dbReference>
<organism evidence="7 8">
    <name type="scientific">Hydrocarboniphaga daqingensis</name>
    <dbReference type="NCBI Taxonomy" id="490188"/>
    <lineage>
        <taxon>Bacteria</taxon>
        <taxon>Pseudomonadati</taxon>
        <taxon>Pseudomonadota</taxon>
        <taxon>Gammaproteobacteria</taxon>
        <taxon>Nevskiales</taxon>
        <taxon>Nevskiaceae</taxon>
        <taxon>Hydrocarboniphaga</taxon>
    </lineage>
</organism>
<protein>
    <submittedName>
        <fullName evidence="7">KDO2-lipid IV(A) lauroyltransferase</fullName>
    </submittedName>
</protein>
<dbReference type="OrthoDB" id="9803456at2"/>
<proteinExistence type="predicted"/>
<sequence>MLIKFLFLLVSKLPLPVLHLAGILIGRLYWRFAKSKRHLALCNLRLCFPELSEAERERIGRRSCEHYIKTLLETPLIWVGSARRVCRLVTCVDGGERVDAALAHGKGLIIAAMHLGNFEAGITPMAARYPMTGLFKPVKYPALCELSRRGRTRFGGTVIPIIKRNGKRAVGSQLLRALKRGEIIYALPDRDPPRGQGVFAPFFGVEAHSPVLVPKLVQATGARLLFCVGERLPRAAGFRVRFVEPPEGWDSPDLDVATAAVNAGIEACVRQCPEQYWWAYKRFKRRPYGQTCVYRGTVQLAPAEVNPPQAQAA</sequence>
<dbReference type="AlphaFoldDB" id="A0A1M5P7D7"/>
<dbReference type="Pfam" id="PF03279">
    <property type="entry name" value="Lip_A_acyltrans"/>
    <property type="match status" value="1"/>
</dbReference>
<dbReference type="RefSeq" id="WP_072897178.1">
    <property type="nucleotide sequence ID" value="NZ_FQWZ01000004.1"/>
</dbReference>
<evidence type="ECO:0000313" key="8">
    <source>
        <dbReference type="Proteomes" id="UP000199758"/>
    </source>
</evidence>
<reference evidence="7 8" key="1">
    <citation type="submission" date="2016-11" db="EMBL/GenBank/DDBJ databases">
        <authorList>
            <person name="Jaros S."/>
            <person name="Januszkiewicz K."/>
            <person name="Wedrychowicz H."/>
        </authorList>
    </citation>
    <scope>NUCLEOTIDE SEQUENCE [LARGE SCALE GENOMIC DNA]</scope>
    <source>
        <strain evidence="7 8">CGMCC 1.7049</strain>
    </source>
</reference>
<dbReference type="EMBL" id="FQWZ01000004">
    <property type="protein sequence ID" value="SHG97724.1"/>
    <property type="molecule type" value="Genomic_DNA"/>
</dbReference>
<keyword evidence="3" id="KW-0997">Cell inner membrane</keyword>
<evidence type="ECO:0000256" key="6">
    <source>
        <dbReference type="ARBA" id="ARBA00023315"/>
    </source>
</evidence>
<keyword evidence="4 7" id="KW-0808">Transferase</keyword>
<dbReference type="PANTHER" id="PTHR30606:SF10">
    <property type="entry name" value="PHOSPHATIDYLINOSITOL MANNOSIDE ACYLTRANSFERASE"/>
    <property type="match status" value="1"/>
</dbReference>
<evidence type="ECO:0000256" key="2">
    <source>
        <dbReference type="ARBA" id="ARBA00022475"/>
    </source>
</evidence>
<dbReference type="PANTHER" id="PTHR30606">
    <property type="entry name" value="LIPID A BIOSYNTHESIS LAUROYL ACYLTRANSFERASE"/>
    <property type="match status" value="1"/>
</dbReference>
<evidence type="ECO:0000256" key="3">
    <source>
        <dbReference type="ARBA" id="ARBA00022519"/>
    </source>
</evidence>
<comment type="subcellular location">
    <subcellularLocation>
        <location evidence="1">Cell inner membrane</location>
    </subcellularLocation>
</comment>
<keyword evidence="8" id="KW-1185">Reference proteome</keyword>
<dbReference type="Proteomes" id="UP000199758">
    <property type="component" value="Unassembled WGS sequence"/>
</dbReference>
<evidence type="ECO:0000313" key="7">
    <source>
        <dbReference type="EMBL" id="SHG97724.1"/>
    </source>
</evidence>
<evidence type="ECO:0000256" key="5">
    <source>
        <dbReference type="ARBA" id="ARBA00023136"/>
    </source>
</evidence>
<accession>A0A1M5P7D7</accession>
<dbReference type="GO" id="GO:0005886">
    <property type="term" value="C:plasma membrane"/>
    <property type="evidence" value="ECO:0007669"/>
    <property type="project" value="UniProtKB-SubCell"/>
</dbReference>
<gene>
    <name evidence="7" type="ORF">SAMN04488068_2071</name>
</gene>
<dbReference type="CDD" id="cd07984">
    <property type="entry name" value="LPLAT_LABLAT-like"/>
    <property type="match status" value="1"/>
</dbReference>
<keyword evidence="6" id="KW-0012">Acyltransferase</keyword>
<dbReference type="GO" id="GO:0009247">
    <property type="term" value="P:glycolipid biosynthetic process"/>
    <property type="evidence" value="ECO:0007669"/>
    <property type="project" value="UniProtKB-ARBA"/>
</dbReference>
<evidence type="ECO:0000256" key="4">
    <source>
        <dbReference type="ARBA" id="ARBA00022679"/>
    </source>
</evidence>